<protein>
    <submittedName>
        <fullName evidence="1">Uncharacterized protein</fullName>
    </submittedName>
</protein>
<dbReference type="Proteomes" id="UP000595253">
    <property type="component" value="Chromosome"/>
</dbReference>
<name>A0AAD1NGP0_LACLC</name>
<proteinExistence type="predicted"/>
<evidence type="ECO:0000313" key="2">
    <source>
        <dbReference type="Proteomes" id="UP000595253"/>
    </source>
</evidence>
<sequence>MRRSINSNGLKLLRSLKIFMSQIDVLLKILFEKFPKSNDEIIFLTLFTKVCYNESNKIRGCKDEKISGAVNAMKLVAAFFAERKIVTEFFLGCMVKSYRLSFCQY</sequence>
<evidence type="ECO:0000313" key="1">
    <source>
        <dbReference type="EMBL" id="BCO05380.1"/>
    </source>
</evidence>
<accession>A0AAD1NGP0</accession>
<dbReference type="EMBL" id="AP024222">
    <property type="protein sequence ID" value="BCO05380.1"/>
    <property type="molecule type" value="Genomic_DNA"/>
</dbReference>
<reference evidence="1 2" key="1">
    <citation type="submission" date="2020-12" db="EMBL/GenBank/DDBJ databases">
        <title>Complete genome sequence of lactococcus lactis subsp. cremoris strain EPSC and strain G3-2.</title>
        <authorList>
            <person name="Kita K."/>
            <person name="Ishikawa S."/>
        </authorList>
    </citation>
    <scope>NUCLEOTIDE SEQUENCE [LARGE SCALE GENOMIC DNA]</scope>
    <source>
        <strain evidence="1 2">EPSC</strain>
    </source>
</reference>
<dbReference type="AlphaFoldDB" id="A0AAD1NGP0"/>
<organism evidence="1 2">
    <name type="scientific">Lactococcus lactis subsp. cremoris</name>
    <name type="common">Streptococcus cremoris</name>
    <dbReference type="NCBI Taxonomy" id="1359"/>
    <lineage>
        <taxon>Bacteria</taxon>
        <taxon>Bacillati</taxon>
        <taxon>Bacillota</taxon>
        <taxon>Bacilli</taxon>
        <taxon>Lactobacillales</taxon>
        <taxon>Streptococcaceae</taxon>
        <taxon>Lactococcus</taxon>
    </lineage>
</organism>
<gene>
    <name evidence="1" type="ORF">LLC_06200</name>
</gene>